<dbReference type="InterPro" id="IPR029063">
    <property type="entry name" value="SAM-dependent_MTases_sf"/>
</dbReference>
<feature type="active site" evidence="5">
    <location>
        <position position="215"/>
    </location>
</feature>
<accession>A0A845GFF2</accession>
<dbReference type="GO" id="GO:0003886">
    <property type="term" value="F:DNA (cytosine-5-)-methyltransferase activity"/>
    <property type="evidence" value="ECO:0007669"/>
    <property type="project" value="UniProtKB-EC"/>
</dbReference>
<keyword evidence="5" id="KW-0949">S-adenosyl-L-methionine</keyword>
<dbReference type="InterPro" id="IPR001525">
    <property type="entry name" value="C5_MeTfrase"/>
</dbReference>
<evidence type="ECO:0000313" key="7">
    <source>
        <dbReference type="Proteomes" id="UP000447355"/>
    </source>
</evidence>
<dbReference type="GO" id="GO:0032259">
    <property type="term" value="P:methylation"/>
    <property type="evidence" value="ECO:0007669"/>
    <property type="project" value="UniProtKB-KW"/>
</dbReference>
<dbReference type="EMBL" id="WWCX01000001">
    <property type="protein sequence ID" value="MYM92671.1"/>
    <property type="molecule type" value="Genomic_DNA"/>
</dbReference>
<dbReference type="PROSITE" id="PS51679">
    <property type="entry name" value="SAM_MT_C5"/>
    <property type="match status" value="1"/>
</dbReference>
<evidence type="ECO:0000256" key="2">
    <source>
        <dbReference type="ARBA" id="ARBA00022679"/>
    </source>
</evidence>
<comment type="catalytic activity">
    <reaction evidence="4">
        <text>a 2'-deoxycytidine in DNA + S-adenosyl-L-methionine = a 5-methyl-2'-deoxycytidine in DNA + S-adenosyl-L-homocysteine + H(+)</text>
        <dbReference type="Rhea" id="RHEA:13681"/>
        <dbReference type="Rhea" id="RHEA-COMP:11369"/>
        <dbReference type="Rhea" id="RHEA-COMP:11370"/>
        <dbReference type="ChEBI" id="CHEBI:15378"/>
        <dbReference type="ChEBI" id="CHEBI:57856"/>
        <dbReference type="ChEBI" id="CHEBI:59789"/>
        <dbReference type="ChEBI" id="CHEBI:85452"/>
        <dbReference type="ChEBI" id="CHEBI:85454"/>
        <dbReference type="EC" id="2.1.1.37"/>
    </reaction>
</comment>
<dbReference type="SUPFAM" id="SSF53335">
    <property type="entry name" value="S-adenosyl-L-methionine-dependent methyltransferases"/>
    <property type="match status" value="1"/>
</dbReference>
<proteinExistence type="inferred from homology"/>
<evidence type="ECO:0000256" key="3">
    <source>
        <dbReference type="ARBA" id="ARBA00022747"/>
    </source>
</evidence>
<dbReference type="RefSeq" id="WP_161081929.1">
    <property type="nucleotide sequence ID" value="NZ_WWCX01000001.1"/>
</dbReference>
<gene>
    <name evidence="6" type="ORF">GTP90_02210</name>
</gene>
<evidence type="ECO:0000256" key="1">
    <source>
        <dbReference type="ARBA" id="ARBA00022603"/>
    </source>
</evidence>
<comment type="similarity">
    <text evidence="5">Belongs to the class I-like SAM-binding methyltransferase superfamily. C5-methyltransferase family.</text>
</comment>
<dbReference type="Gene3D" id="3.40.50.150">
    <property type="entry name" value="Vaccinia Virus protein VP39"/>
    <property type="match status" value="1"/>
</dbReference>
<organism evidence="6 7">
    <name type="scientific">Duganella vulcania</name>
    <dbReference type="NCBI Taxonomy" id="2692166"/>
    <lineage>
        <taxon>Bacteria</taxon>
        <taxon>Pseudomonadati</taxon>
        <taxon>Pseudomonadota</taxon>
        <taxon>Betaproteobacteria</taxon>
        <taxon>Burkholderiales</taxon>
        <taxon>Oxalobacteraceae</taxon>
        <taxon>Telluria group</taxon>
        <taxon>Duganella</taxon>
    </lineage>
</organism>
<keyword evidence="1 5" id="KW-0489">Methyltransferase</keyword>
<dbReference type="Pfam" id="PF00145">
    <property type="entry name" value="DNA_methylase"/>
    <property type="match status" value="1"/>
</dbReference>
<name>A0A845GFF2_9BURK</name>
<reference evidence="6" key="1">
    <citation type="submission" date="2019-12" db="EMBL/GenBank/DDBJ databases">
        <title>Novel species isolated from a subtropical stream in China.</title>
        <authorList>
            <person name="Lu H."/>
        </authorList>
    </citation>
    <scope>NUCLEOTIDE SEQUENCE [LARGE SCALE GENOMIC DNA]</scope>
    <source>
        <strain evidence="6">FT81W</strain>
    </source>
</reference>
<evidence type="ECO:0000313" key="6">
    <source>
        <dbReference type="EMBL" id="MYM92671.1"/>
    </source>
</evidence>
<keyword evidence="3" id="KW-0680">Restriction system</keyword>
<evidence type="ECO:0000256" key="4">
    <source>
        <dbReference type="ARBA" id="ARBA00047422"/>
    </source>
</evidence>
<protein>
    <submittedName>
        <fullName evidence="6">DNA cytosine methyltransferase</fullName>
    </submittedName>
</protein>
<keyword evidence="2 5" id="KW-0808">Transferase</keyword>
<dbReference type="GO" id="GO:0009307">
    <property type="term" value="P:DNA restriction-modification system"/>
    <property type="evidence" value="ECO:0007669"/>
    <property type="project" value="UniProtKB-KW"/>
</dbReference>
<evidence type="ECO:0000256" key="5">
    <source>
        <dbReference type="PROSITE-ProRule" id="PRU01016"/>
    </source>
</evidence>
<comment type="caution">
    <text evidence="6">The sequence shown here is derived from an EMBL/GenBank/DDBJ whole genome shotgun (WGS) entry which is preliminary data.</text>
</comment>
<sequence length="470" mass="52090">MASLLGYVEKKIGSNRGIPRVWLEGVQPERAGFSAGVRYSAKVDSERTMLTLELVQDGVRIVSGKLRGERHIPVIDINSNDLLSIFDGYDSVRVLIQEGKIFIMPIASEMRSKARLQRLRAKLENGEPLTMGAVTAGVGVLDLAIHTGLEEEGIPTQLAFTNEVRDDCIEQAATYNKAYSRSTTLLNGRLQEVVYDQYVMQSLPQIDGLIAGLPCSGASPAGRTKNAISIPEAHPEVGHLVAPFIALISRVSPAFVVFENVPLYRSSSSMAIMRTSLIDLGYDVFETELAGDDWNSFEHRDRMCMVALTRGMPTLDFNHLIKPEKVTRRLAEIMDDVPLDDKSWSSMQYLKDKQERDAAASKGFAMNLVTAESTRVMTLNKTLAKRQSTGTFFVHPDDPNLQRLPTVQEHCRIKQIPLELVTGTNQTFGHEILGQSIIFQPFVSVGRLIGRVLNQMRSQFAMPLQSIAAV</sequence>
<dbReference type="Proteomes" id="UP000447355">
    <property type="component" value="Unassembled WGS sequence"/>
</dbReference>
<dbReference type="AlphaFoldDB" id="A0A845GFF2"/>